<dbReference type="InterPro" id="IPR046947">
    <property type="entry name" value="LytR-like"/>
</dbReference>
<dbReference type="GeneID" id="98914349"/>
<dbReference type="InterPro" id="IPR007492">
    <property type="entry name" value="LytTR_DNA-bd_dom"/>
</dbReference>
<accession>A0A4V2W5V6</accession>
<feature type="domain" description="HTH LytTR-type" evidence="1">
    <location>
        <begin position="60"/>
        <end position="164"/>
    </location>
</feature>
<evidence type="ECO:0000313" key="2">
    <source>
        <dbReference type="EMBL" id="TCW02141.1"/>
    </source>
</evidence>
<protein>
    <submittedName>
        <fullName evidence="2">LytTR family transcriptional regulator</fullName>
    </submittedName>
</protein>
<dbReference type="GO" id="GO:0003677">
    <property type="term" value="F:DNA binding"/>
    <property type="evidence" value="ECO:0007669"/>
    <property type="project" value="InterPro"/>
</dbReference>
<dbReference type="AlphaFoldDB" id="A0A4V2W5V6"/>
<organism evidence="2 3">
    <name type="scientific">Longibaculum muris</name>
    <dbReference type="NCBI Taxonomy" id="1796628"/>
    <lineage>
        <taxon>Bacteria</taxon>
        <taxon>Bacillati</taxon>
        <taxon>Bacillota</taxon>
        <taxon>Erysipelotrichia</taxon>
        <taxon>Erysipelotrichales</taxon>
        <taxon>Coprobacillaceae</taxon>
        <taxon>Longibaculum</taxon>
    </lineage>
</organism>
<dbReference type="Proteomes" id="UP000295515">
    <property type="component" value="Unassembled WGS sequence"/>
</dbReference>
<dbReference type="RefSeq" id="WP_165973119.1">
    <property type="nucleotide sequence ID" value="NZ_CAUWFI010000006.1"/>
</dbReference>
<dbReference type="Pfam" id="PF04397">
    <property type="entry name" value="LytTR"/>
    <property type="match status" value="1"/>
</dbReference>
<dbReference type="SMART" id="SM00850">
    <property type="entry name" value="LytTR"/>
    <property type="match status" value="1"/>
</dbReference>
<dbReference type="EMBL" id="SMCQ01000002">
    <property type="protein sequence ID" value="TCW02141.1"/>
    <property type="molecule type" value="Genomic_DNA"/>
</dbReference>
<sequence length="167" mass="20302">MKIICSDQHLSTLKSLLRDYLYLDIVLVEKGYDYEGLCYYFSMDHLDELIQYLNQSHEYILCYQGERMFKILPQQIIYIEGYSKEAFIYTETMQFVTHQKLYELETILEPYHFARVNKSMIVNIYEIDSFIPDVQRRYIIVLKNQQRILLTRSYVKSFMEKLRRKAL</sequence>
<reference evidence="2 3" key="1">
    <citation type="submission" date="2019-03" db="EMBL/GenBank/DDBJ databases">
        <title>Genomic Encyclopedia of Type Strains, Phase IV (KMG-IV): sequencing the most valuable type-strain genomes for metagenomic binning, comparative biology and taxonomic classification.</title>
        <authorList>
            <person name="Goeker M."/>
        </authorList>
    </citation>
    <scope>NUCLEOTIDE SEQUENCE [LARGE SCALE GENOMIC DNA]</scope>
    <source>
        <strain evidence="2 3">DSM 29487</strain>
    </source>
</reference>
<proteinExistence type="predicted"/>
<evidence type="ECO:0000259" key="1">
    <source>
        <dbReference type="PROSITE" id="PS50930"/>
    </source>
</evidence>
<comment type="caution">
    <text evidence="2">The sequence shown here is derived from an EMBL/GenBank/DDBJ whole genome shotgun (WGS) entry which is preliminary data.</text>
</comment>
<gene>
    <name evidence="2" type="ORF">EDD60_102106</name>
</gene>
<dbReference type="GO" id="GO:0000156">
    <property type="term" value="F:phosphorelay response regulator activity"/>
    <property type="evidence" value="ECO:0007669"/>
    <property type="project" value="InterPro"/>
</dbReference>
<keyword evidence="3" id="KW-1185">Reference proteome</keyword>
<name>A0A4V2W5V6_9FIRM</name>
<dbReference type="PANTHER" id="PTHR37299">
    <property type="entry name" value="TRANSCRIPTIONAL REGULATOR-RELATED"/>
    <property type="match status" value="1"/>
</dbReference>
<dbReference type="PROSITE" id="PS50930">
    <property type="entry name" value="HTH_LYTTR"/>
    <property type="match status" value="1"/>
</dbReference>
<dbReference type="PANTHER" id="PTHR37299:SF1">
    <property type="entry name" value="STAGE 0 SPORULATION PROTEIN A HOMOLOG"/>
    <property type="match status" value="1"/>
</dbReference>
<dbReference type="Gene3D" id="2.40.50.1020">
    <property type="entry name" value="LytTr DNA-binding domain"/>
    <property type="match status" value="1"/>
</dbReference>
<evidence type="ECO:0000313" key="3">
    <source>
        <dbReference type="Proteomes" id="UP000295515"/>
    </source>
</evidence>